<dbReference type="Pfam" id="PF02896">
    <property type="entry name" value="PEP-utilizers_C"/>
    <property type="match status" value="1"/>
</dbReference>
<comment type="caution">
    <text evidence="3">The sequence shown here is derived from an EMBL/GenBank/DDBJ whole genome shotgun (WGS) entry which is preliminary data.</text>
</comment>
<keyword evidence="3" id="KW-0670">Pyruvate</keyword>
<gene>
    <name evidence="3" type="primary">ptsP</name>
    <name evidence="3" type="ORF">COS91_08055</name>
</gene>
<dbReference type="EMBL" id="PEWN01000135">
    <property type="protein sequence ID" value="PIU50744.1"/>
    <property type="molecule type" value="Genomic_DNA"/>
</dbReference>
<dbReference type="NCBIfam" id="TIGR01417">
    <property type="entry name" value="PTS_I_fam"/>
    <property type="match status" value="1"/>
</dbReference>
<dbReference type="Proteomes" id="UP000229227">
    <property type="component" value="Unassembled WGS sequence"/>
</dbReference>
<dbReference type="InterPro" id="IPR040442">
    <property type="entry name" value="Pyrv_kinase-like_dom_sf"/>
</dbReference>
<evidence type="ECO:0000259" key="2">
    <source>
        <dbReference type="Pfam" id="PF02896"/>
    </source>
</evidence>
<evidence type="ECO:0000313" key="4">
    <source>
        <dbReference type="Proteomes" id="UP000229227"/>
    </source>
</evidence>
<dbReference type="Gene3D" id="3.20.20.60">
    <property type="entry name" value="Phosphoenolpyruvate-binding domains"/>
    <property type="match status" value="1"/>
</dbReference>
<name>A0A2M6ZEC0_9BACT</name>
<evidence type="ECO:0000313" key="3">
    <source>
        <dbReference type="EMBL" id="PIU50744.1"/>
    </source>
</evidence>
<feature type="domain" description="PEP-utilising enzyme C-terminal" evidence="2">
    <location>
        <begin position="20"/>
        <end position="306"/>
    </location>
</feature>
<dbReference type="GO" id="GO:0016772">
    <property type="term" value="F:transferase activity, transferring phosphorus-containing groups"/>
    <property type="evidence" value="ECO:0007669"/>
    <property type="project" value="InterPro"/>
</dbReference>
<feature type="coiled-coil region" evidence="1">
    <location>
        <begin position="158"/>
        <end position="185"/>
    </location>
</feature>
<organism evidence="3 4">
    <name type="scientific">Candidatus Desantisbacteria bacterium CG07_land_8_20_14_0_80_39_15</name>
    <dbReference type="NCBI Taxonomy" id="1974549"/>
    <lineage>
        <taxon>Bacteria</taxon>
        <taxon>Candidatus Desantisiibacteriota</taxon>
    </lineage>
</organism>
<keyword evidence="3" id="KW-0808">Transferase</keyword>
<dbReference type="PANTHER" id="PTHR46244:SF6">
    <property type="entry name" value="PHOSPHOENOLPYRUVATE-PROTEIN PHOSPHOTRANSFERASE"/>
    <property type="match status" value="1"/>
</dbReference>
<dbReference type="InterPro" id="IPR050499">
    <property type="entry name" value="PEP-utilizing_PTS_enzyme"/>
</dbReference>
<sequence>VLKKYEKEKKKIRVVASELIKLKDVMVRTVDGHEVRLMANIEGPEEIESAINHGAEGVGLYRTEFLYLNRSDLPGEEEQFEAYKYVVDLMKPHPVTIRTLDLGGDKFLSHLNLSPEINPSLGCRGIRLCLNRPDIFKIHLRAILRASIFGNLKIMYPLISGIEELKRANQILEEVKQELTSKGTEFNRDVEVGIMIEVPSAAIIADFLAKETRFFSIGTNDLIQYSLAIDRVNEKIAYLYEPLHPSVLRLIKGVIDTAHNAGIEIGMCGEMASDPLFIPVLLGMGLDEFSMGSISVPVIKEIVRNISLVEAKGLAEKVMNFSSAGEIEEFLRTQLKKNQT</sequence>
<keyword evidence="1" id="KW-0175">Coiled coil</keyword>
<dbReference type="PRINTS" id="PR01736">
    <property type="entry name" value="PHPHTRNFRASE"/>
</dbReference>
<evidence type="ECO:0000256" key="1">
    <source>
        <dbReference type="SAM" id="Coils"/>
    </source>
</evidence>
<dbReference type="InterPro" id="IPR000121">
    <property type="entry name" value="PEP_util_C"/>
</dbReference>
<protein>
    <submittedName>
        <fullName evidence="3">Phosphoenolpyruvate--protein phosphotransferase</fullName>
    </submittedName>
</protein>
<feature type="non-terminal residue" evidence="3">
    <location>
        <position position="1"/>
    </location>
</feature>
<dbReference type="PANTHER" id="PTHR46244">
    <property type="entry name" value="PHOSPHOENOLPYRUVATE-PROTEIN PHOSPHOTRANSFERASE"/>
    <property type="match status" value="1"/>
</dbReference>
<proteinExistence type="predicted"/>
<dbReference type="InterPro" id="IPR015813">
    <property type="entry name" value="Pyrv/PenolPyrv_kinase-like_dom"/>
</dbReference>
<accession>A0A2M6ZEC0</accession>
<dbReference type="AlphaFoldDB" id="A0A2M6ZEC0"/>
<dbReference type="InterPro" id="IPR006318">
    <property type="entry name" value="PTS_EI-like"/>
</dbReference>
<reference evidence="4" key="1">
    <citation type="submission" date="2017-09" db="EMBL/GenBank/DDBJ databases">
        <title>Depth-based differentiation of microbial function through sediment-hosted aquifers and enrichment of novel symbionts in the deep terrestrial subsurface.</title>
        <authorList>
            <person name="Probst A.J."/>
            <person name="Ladd B."/>
            <person name="Jarett J.K."/>
            <person name="Geller-Mcgrath D.E."/>
            <person name="Sieber C.M.K."/>
            <person name="Emerson J.B."/>
            <person name="Anantharaman K."/>
            <person name="Thomas B.C."/>
            <person name="Malmstrom R."/>
            <person name="Stieglmeier M."/>
            <person name="Klingl A."/>
            <person name="Woyke T."/>
            <person name="Ryan C.M."/>
            <person name="Banfield J.F."/>
        </authorList>
    </citation>
    <scope>NUCLEOTIDE SEQUENCE [LARGE SCALE GENOMIC DNA]</scope>
</reference>
<dbReference type="SUPFAM" id="SSF51621">
    <property type="entry name" value="Phosphoenolpyruvate/pyruvate domain"/>
    <property type="match status" value="1"/>
</dbReference>